<name>X1NBK7_9ZZZZ</name>
<organism evidence="1">
    <name type="scientific">marine sediment metagenome</name>
    <dbReference type="NCBI Taxonomy" id="412755"/>
    <lineage>
        <taxon>unclassified sequences</taxon>
        <taxon>metagenomes</taxon>
        <taxon>ecological metagenomes</taxon>
    </lineage>
</organism>
<dbReference type="AlphaFoldDB" id="X1NBK7"/>
<comment type="caution">
    <text evidence="1">The sequence shown here is derived from an EMBL/GenBank/DDBJ whole genome shotgun (WGS) entry which is preliminary data.</text>
</comment>
<gene>
    <name evidence="1" type="ORF">S06H3_42724</name>
</gene>
<accession>X1NBK7</accession>
<proteinExistence type="predicted"/>
<sequence>KQLERLAVAAKGDGMGEVDLVLTDLGEIYKCAHDIAMRTSHPLAHEILNLCNQLASQYEALRASIKNK</sequence>
<reference evidence="1" key="1">
    <citation type="journal article" date="2014" name="Front. Microbiol.">
        <title>High frequency of phylogenetically diverse reductive dehalogenase-homologous genes in deep subseafloor sedimentary metagenomes.</title>
        <authorList>
            <person name="Kawai M."/>
            <person name="Futagami T."/>
            <person name="Toyoda A."/>
            <person name="Takaki Y."/>
            <person name="Nishi S."/>
            <person name="Hori S."/>
            <person name="Arai W."/>
            <person name="Tsubouchi T."/>
            <person name="Morono Y."/>
            <person name="Uchiyama I."/>
            <person name="Ito T."/>
            <person name="Fujiyama A."/>
            <person name="Inagaki F."/>
            <person name="Takami H."/>
        </authorList>
    </citation>
    <scope>NUCLEOTIDE SEQUENCE</scope>
    <source>
        <strain evidence="1">Expedition CK06-06</strain>
    </source>
</reference>
<protein>
    <submittedName>
        <fullName evidence="1">Uncharacterized protein</fullName>
    </submittedName>
</protein>
<dbReference type="EMBL" id="BARV01026444">
    <property type="protein sequence ID" value="GAI40998.1"/>
    <property type="molecule type" value="Genomic_DNA"/>
</dbReference>
<feature type="non-terminal residue" evidence="1">
    <location>
        <position position="1"/>
    </location>
</feature>
<evidence type="ECO:0000313" key="1">
    <source>
        <dbReference type="EMBL" id="GAI40998.1"/>
    </source>
</evidence>